<dbReference type="GO" id="GO:0008999">
    <property type="term" value="F:protein-N-terminal-alanine acetyltransferase activity"/>
    <property type="evidence" value="ECO:0007669"/>
    <property type="project" value="UniProtKB-EC"/>
</dbReference>
<organism evidence="2 3">
    <name type="scientific">Streptomyces rishiriensis</name>
    <dbReference type="NCBI Taxonomy" id="68264"/>
    <lineage>
        <taxon>Bacteria</taxon>
        <taxon>Bacillati</taxon>
        <taxon>Actinomycetota</taxon>
        <taxon>Actinomycetes</taxon>
        <taxon>Kitasatosporales</taxon>
        <taxon>Streptomycetaceae</taxon>
        <taxon>Streptomyces</taxon>
    </lineage>
</organism>
<dbReference type="InterPro" id="IPR016181">
    <property type="entry name" value="Acyl_CoA_acyltransferase"/>
</dbReference>
<dbReference type="CDD" id="cd04301">
    <property type="entry name" value="NAT_SF"/>
    <property type="match status" value="1"/>
</dbReference>
<dbReference type="PROSITE" id="PS51186">
    <property type="entry name" value="GNAT"/>
    <property type="match status" value="1"/>
</dbReference>
<evidence type="ECO:0000259" key="1">
    <source>
        <dbReference type="PROSITE" id="PS51186"/>
    </source>
</evidence>
<accession>A0ABU0NP95</accession>
<gene>
    <name evidence="2" type="ORF">QF030_003092</name>
</gene>
<evidence type="ECO:0000313" key="3">
    <source>
        <dbReference type="Proteomes" id="UP001230654"/>
    </source>
</evidence>
<name>A0ABU0NP95_STRRH</name>
<keyword evidence="3" id="KW-1185">Reference proteome</keyword>
<comment type="caution">
    <text evidence="2">The sequence shown here is derived from an EMBL/GenBank/DDBJ whole genome shotgun (WGS) entry which is preliminary data.</text>
</comment>
<keyword evidence="2" id="KW-0808">Transferase</keyword>
<dbReference type="PANTHER" id="PTHR43617">
    <property type="entry name" value="L-AMINO ACID N-ACETYLTRANSFERASE"/>
    <property type="match status" value="1"/>
</dbReference>
<protein>
    <submittedName>
        <fullName evidence="2">Ribosomal-protein-alanine N-acetyltransferase</fullName>
        <ecNumber evidence="2">2.3.1.266</ecNumber>
    </submittedName>
</protein>
<dbReference type="EMBL" id="JAUSWV010000002">
    <property type="protein sequence ID" value="MDQ0580914.1"/>
    <property type="molecule type" value="Genomic_DNA"/>
</dbReference>
<dbReference type="PANTHER" id="PTHR43617:SF20">
    <property type="entry name" value="N-ALPHA-ACETYLTRANSFERASE RIMI"/>
    <property type="match status" value="1"/>
</dbReference>
<dbReference type="SUPFAM" id="SSF55729">
    <property type="entry name" value="Acyl-CoA N-acyltransferases (Nat)"/>
    <property type="match status" value="1"/>
</dbReference>
<evidence type="ECO:0000313" key="2">
    <source>
        <dbReference type="EMBL" id="MDQ0580914.1"/>
    </source>
</evidence>
<dbReference type="Proteomes" id="UP001230654">
    <property type="component" value="Unassembled WGS sequence"/>
</dbReference>
<dbReference type="InterPro" id="IPR050276">
    <property type="entry name" value="MshD_Acetyltransferase"/>
</dbReference>
<proteinExistence type="predicted"/>
<dbReference type="Pfam" id="PF00583">
    <property type="entry name" value="Acetyltransf_1"/>
    <property type="match status" value="1"/>
</dbReference>
<dbReference type="EC" id="2.3.1.266" evidence="2"/>
<feature type="domain" description="N-acetyltransferase" evidence="1">
    <location>
        <begin position="10"/>
        <end position="160"/>
    </location>
</feature>
<dbReference type="InterPro" id="IPR000182">
    <property type="entry name" value="GNAT_dom"/>
</dbReference>
<reference evidence="2 3" key="1">
    <citation type="submission" date="2023-07" db="EMBL/GenBank/DDBJ databases">
        <title>Comparative genomics of wheat-associated soil bacteria to identify genetic determinants of phenazine resistance.</title>
        <authorList>
            <person name="Mouncey N."/>
        </authorList>
    </citation>
    <scope>NUCLEOTIDE SEQUENCE [LARGE SCALE GENOMIC DNA]</scope>
    <source>
        <strain evidence="2 3">B2I6</strain>
    </source>
</reference>
<sequence>MSQMSGERPLRIRAVTEADLEADLPLIVRLDADAFPHGPYPYFVLRQLVTACADLVYVVHDGTDLYGYVLGTAPNDAQSWVLSLAITPGLRGKGFGRRLMTKLLAQLRAKGAHSVRLSVEPRNDSAIALYRSLGFVPDPDGPHVGYFGPGEDRLLMTLTL</sequence>
<dbReference type="Gene3D" id="3.40.630.30">
    <property type="match status" value="1"/>
</dbReference>
<keyword evidence="2" id="KW-0012">Acyltransferase</keyword>